<dbReference type="EMBL" id="DS471610">
    <property type="protein sequence ID" value="EDO28400.1"/>
    <property type="molecule type" value="Genomic_DNA"/>
</dbReference>
<dbReference type="CDD" id="cd23805">
    <property type="entry name" value="UBCc_UBE2T"/>
    <property type="match status" value="1"/>
</dbReference>
<dbReference type="PROSITE" id="PS50127">
    <property type="entry name" value="UBC_2"/>
    <property type="match status" value="1"/>
</dbReference>
<evidence type="ECO:0000313" key="13">
    <source>
        <dbReference type="EMBL" id="EDO28400.1"/>
    </source>
</evidence>
<feature type="non-terminal residue" evidence="13">
    <location>
        <position position="117"/>
    </location>
</feature>
<dbReference type="AlphaFoldDB" id="A7T6K6"/>
<dbReference type="SMART" id="SM00212">
    <property type="entry name" value="UBCc"/>
    <property type="match status" value="1"/>
</dbReference>
<dbReference type="InterPro" id="IPR023313">
    <property type="entry name" value="UBQ-conjugating_AS"/>
</dbReference>
<dbReference type="PANTHER" id="PTHR24068">
    <property type="entry name" value="UBIQUITIN-CONJUGATING ENZYME E2"/>
    <property type="match status" value="1"/>
</dbReference>
<gene>
    <name evidence="13" type="ORF">NEMVEDRAFT_v1g147961</name>
</gene>
<organism evidence="13 14">
    <name type="scientific">Nematostella vectensis</name>
    <name type="common">Starlet sea anemone</name>
    <dbReference type="NCBI Taxonomy" id="45351"/>
    <lineage>
        <taxon>Eukaryota</taxon>
        <taxon>Metazoa</taxon>
        <taxon>Cnidaria</taxon>
        <taxon>Anthozoa</taxon>
        <taxon>Hexacorallia</taxon>
        <taxon>Actiniaria</taxon>
        <taxon>Edwardsiidae</taxon>
        <taxon>Nematostella</taxon>
    </lineage>
</organism>
<evidence type="ECO:0000256" key="5">
    <source>
        <dbReference type="ARBA" id="ARBA00022840"/>
    </source>
</evidence>
<dbReference type="STRING" id="45351.A7T6K6"/>
<sequence>RVELIGAEGTPYHKGIFKLDIQIPERYPFEPPKVRFVTPIYHPNIDSSGRICLDTLKMPPKGMWKPALNISSVLSTILILMAEPNPDDPLMAEISNEFKYNKAQFLEKAKEWTLKFA</sequence>
<evidence type="ECO:0000256" key="8">
    <source>
        <dbReference type="ARBA" id="ARBA00077509"/>
    </source>
</evidence>
<dbReference type="Proteomes" id="UP000001593">
    <property type="component" value="Unassembled WGS sequence"/>
</dbReference>
<keyword evidence="2" id="KW-0808">Transferase</keyword>
<evidence type="ECO:0000256" key="7">
    <source>
        <dbReference type="ARBA" id="ARBA00076317"/>
    </source>
</evidence>
<evidence type="ECO:0000256" key="4">
    <source>
        <dbReference type="ARBA" id="ARBA00022786"/>
    </source>
</evidence>
<evidence type="ECO:0000256" key="11">
    <source>
        <dbReference type="RuleBase" id="RU362109"/>
    </source>
</evidence>
<evidence type="ECO:0000256" key="10">
    <source>
        <dbReference type="PROSITE-ProRule" id="PRU10133"/>
    </source>
</evidence>
<evidence type="ECO:0000313" key="14">
    <source>
        <dbReference type="Proteomes" id="UP000001593"/>
    </source>
</evidence>
<reference evidence="13 14" key="1">
    <citation type="journal article" date="2007" name="Science">
        <title>Sea anemone genome reveals ancestral eumetazoan gene repertoire and genomic organization.</title>
        <authorList>
            <person name="Putnam N.H."/>
            <person name="Srivastava M."/>
            <person name="Hellsten U."/>
            <person name="Dirks B."/>
            <person name="Chapman J."/>
            <person name="Salamov A."/>
            <person name="Terry A."/>
            <person name="Shapiro H."/>
            <person name="Lindquist E."/>
            <person name="Kapitonov V.V."/>
            <person name="Jurka J."/>
            <person name="Genikhovich G."/>
            <person name="Grigoriev I.V."/>
            <person name="Lucas S.M."/>
            <person name="Steele R.E."/>
            <person name="Finnerty J.R."/>
            <person name="Technau U."/>
            <person name="Martindale M.Q."/>
            <person name="Rokhsar D.S."/>
        </authorList>
    </citation>
    <scope>NUCLEOTIDE SEQUENCE [LARGE SCALE GENOMIC DNA]</scope>
    <source>
        <strain evidence="14">CH2 X CH6</strain>
    </source>
</reference>
<dbReference type="GO" id="GO:0005634">
    <property type="term" value="C:nucleus"/>
    <property type="evidence" value="ECO:0000318"/>
    <property type="project" value="GO_Central"/>
</dbReference>
<dbReference type="InterPro" id="IPR016135">
    <property type="entry name" value="UBQ-conjugating_enzyme/RWD"/>
</dbReference>
<dbReference type="InParanoid" id="A7T6K6"/>
<dbReference type="FunFam" id="3.10.110.10:FF:000041">
    <property type="entry name" value="Ubiquitin-conjugating enzyme E2 T"/>
    <property type="match status" value="1"/>
</dbReference>
<dbReference type="GO" id="GO:0006974">
    <property type="term" value="P:DNA damage response"/>
    <property type="evidence" value="ECO:0000318"/>
    <property type="project" value="GO_Central"/>
</dbReference>
<dbReference type="GO" id="GO:0005524">
    <property type="term" value="F:ATP binding"/>
    <property type="evidence" value="ECO:0007669"/>
    <property type="project" value="UniProtKB-UniRule"/>
</dbReference>
<evidence type="ECO:0000256" key="9">
    <source>
        <dbReference type="ARBA" id="ARBA00082133"/>
    </source>
</evidence>
<evidence type="ECO:0000256" key="3">
    <source>
        <dbReference type="ARBA" id="ARBA00022741"/>
    </source>
</evidence>
<keyword evidence="5 11" id="KW-0067">ATP-binding</keyword>
<dbReference type="PhylomeDB" id="A7T6K6"/>
<dbReference type="Pfam" id="PF00179">
    <property type="entry name" value="UQ_con"/>
    <property type="match status" value="1"/>
</dbReference>
<dbReference type="HOGENOM" id="CLU_030988_13_4_1"/>
<dbReference type="SUPFAM" id="SSF54495">
    <property type="entry name" value="UBC-like"/>
    <property type="match status" value="1"/>
</dbReference>
<evidence type="ECO:0000259" key="12">
    <source>
        <dbReference type="PROSITE" id="PS50127"/>
    </source>
</evidence>
<evidence type="ECO:0000256" key="1">
    <source>
        <dbReference type="ARBA" id="ARBA00012486"/>
    </source>
</evidence>
<dbReference type="InterPro" id="IPR000608">
    <property type="entry name" value="UBC"/>
</dbReference>
<dbReference type="OMA" id="GVEKKFC"/>
<proteinExistence type="inferred from homology"/>
<dbReference type="eggNOG" id="KOG0417">
    <property type="taxonomic scope" value="Eukaryota"/>
</dbReference>
<evidence type="ECO:0000256" key="6">
    <source>
        <dbReference type="ARBA" id="ARBA00072440"/>
    </source>
</evidence>
<evidence type="ECO:0000256" key="2">
    <source>
        <dbReference type="ARBA" id="ARBA00022679"/>
    </source>
</evidence>
<feature type="non-terminal residue" evidence="13">
    <location>
        <position position="1"/>
    </location>
</feature>
<accession>A7T6K6</accession>
<dbReference type="Gene3D" id="3.10.110.10">
    <property type="entry name" value="Ubiquitin Conjugating Enzyme"/>
    <property type="match status" value="1"/>
</dbReference>
<keyword evidence="14" id="KW-1185">Reference proteome</keyword>
<feature type="domain" description="UBC core" evidence="12">
    <location>
        <begin position="1"/>
        <end position="117"/>
    </location>
</feature>
<feature type="active site" description="Glycyl thioester intermediate" evidence="10">
    <location>
        <position position="52"/>
    </location>
</feature>
<keyword evidence="3 11" id="KW-0547">Nucleotide-binding</keyword>
<dbReference type="PROSITE" id="PS00183">
    <property type="entry name" value="UBC_1"/>
    <property type="match status" value="1"/>
</dbReference>
<dbReference type="KEGG" id="nve:5498829"/>
<protein>
    <recommendedName>
        <fullName evidence="6">Ubiquitin-conjugating enzyme E2 T</fullName>
        <ecNumber evidence="1">2.3.2.23</ecNumber>
    </recommendedName>
    <alternativeName>
        <fullName evidence="7">E2 ubiquitin-conjugating enzyme T</fullName>
    </alternativeName>
    <alternativeName>
        <fullName evidence="9">Ubiquitin carrier protein T</fullName>
    </alternativeName>
    <alternativeName>
        <fullName evidence="8">Ubiquitin-protein ligase T</fullName>
    </alternativeName>
</protein>
<dbReference type="GO" id="GO:0000209">
    <property type="term" value="P:protein polyubiquitination"/>
    <property type="evidence" value="ECO:0000318"/>
    <property type="project" value="GO_Central"/>
</dbReference>
<keyword evidence="4 11" id="KW-0833">Ubl conjugation pathway</keyword>
<name>A7T6K6_NEMVE</name>
<dbReference type="EC" id="2.3.2.23" evidence="1"/>
<dbReference type="GO" id="GO:0061631">
    <property type="term" value="F:ubiquitin conjugating enzyme activity"/>
    <property type="evidence" value="ECO:0000318"/>
    <property type="project" value="GO_Central"/>
</dbReference>
<comment type="similarity">
    <text evidence="11">Belongs to the ubiquitin-conjugating enzyme family.</text>
</comment>